<name>X1KW51_9ZZZZ</name>
<evidence type="ECO:0000313" key="1">
    <source>
        <dbReference type="EMBL" id="GAH97865.1"/>
    </source>
</evidence>
<feature type="non-terminal residue" evidence="1">
    <location>
        <position position="1"/>
    </location>
</feature>
<reference evidence="1" key="1">
    <citation type="journal article" date="2014" name="Front. Microbiol.">
        <title>High frequency of phylogenetically diverse reductive dehalogenase-homologous genes in deep subseafloor sedimentary metagenomes.</title>
        <authorList>
            <person name="Kawai M."/>
            <person name="Futagami T."/>
            <person name="Toyoda A."/>
            <person name="Takaki Y."/>
            <person name="Nishi S."/>
            <person name="Hori S."/>
            <person name="Arai W."/>
            <person name="Tsubouchi T."/>
            <person name="Morono Y."/>
            <person name="Uchiyama I."/>
            <person name="Ito T."/>
            <person name="Fujiyama A."/>
            <person name="Inagaki F."/>
            <person name="Takami H."/>
        </authorList>
    </citation>
    <scope>NUCLEOTIDE SEQUENCE</scope>
    <source>
        <strain evidence="1">Expedition CK06-06</strain>
    </source>
</reference>
<comment type="caution">
    <text evidence="1">The sequence shown here is derived from an EMBL/GenBank/DDBJ whole genome shotgun (WGS) entry which is preliminary data.</text>
</comment>
<feature type="non-terminal residue" evidence="1">
    <location>
        <position position="109"/>
    </location>
</feature>
<accession>X1KW51</accession>
<dbReference type="AlphaFoldDB" id="X1KW51"/>
<evidence type="ECO:0008006" key="2">
    <source>
        <dbReference type="Google" id="ProtNLM"/>
    </source>
</evidence>
<proteinExistence type="predicted"/>
<dbReference type="EMBL" id="BARU01047264">
    <property type="protein sequence ID" value="GAH97865.1"/>
    <property type="molecule type" value="Genomic_DNA"/>
</dbReference>
<gene>
    <name evidence="1" type="ORF">S03H2_70901</name>
</gene>
<organism evidence="1">
    <name type="scientific">marine sediment metagenome</name>
    <dbReference type="NCBI Taxonomy" id="412755"/>
    <lineage>
        <taxon>unclassified sequences</taxon>
        <taxon>metagenomes</taxon>
        <taxon>ecological metagenomes</taxon>
    </lineage>
</organism>
<sequence length="109" mass="11858">FCFNLSFSITMSWLKKITPIVLAQALIVLILNSPPAHPFSPAPNWPVTIGAIHFSSPLAEDLDLDGTLEIAAFSWDDRLHLLSFDGSYLPNGIIYTDPVDNSGETSSPS</sequence>
<protein>
    <recommendedName>
        <fullName evidence="2">VCBS repeat-containing protein</fullName>
    </recommendedName>
</protein>